<proteinExistence type="predicted"/>
<sequence length="53" mass="6442">MKQRRSKYTVNMKTYNQQILKHCQDESNTSFIKGKEIFTSNRNLRACTERRQM</sequence>
<comment type="caution">
    <text evidence="1">The sequence shown here is derived from an EMBL/GenBank/DDBJ whole genome shotgun (WGS) entry which is preliminary data.</text>
</comment>
<organism evidence="1 2">
    <name type="scientific">Paramuricea clavata</name>
    <name type="common">Red gorgonian</name>
    <name type="synonym">Violescent sea-whip</name>
    <dbReference type="NCBI Taxonomy" id="317549"/>
    <lineage>
        <taxon>Eukaryota</taxon>
        <taxon>Metazoa</taxon>
        <taxon>Cnidaria</taxon>
        <taxon>Anthozoa</taxon>
        <taxon>Octocorallia</taxon>
        <taxon>Malacalcyonacea</taxon>
        <taxon>Plexauridae</taxon>
        <taxon>Paramuricea</taxon>
    </lineage>
</organism>
<dbReference type="EMBL" id="CACRXK020008443">
    <property type="protein sequence ID" value="CAB4014782.1"/>
    <property type="molecule type" value="Genomic_DNA"/>
</dbReference>
<gene>
    <name evidence="1" type="ORF">PACLA_8A080074</name>
</gene>
<protein>
    <submittedName>
        <fullName evidence="1">Uncharacterized protein</fullName>
    </submittedName>
</protein>
<evidence type="ECO:0000313" key="2">
    <source>
        <dbReference type="Proteomes" id="UP001152795"/>
    </source>
</evidence>
<evidence type="ECO:0000313" key="1">
    <source>
        <dbReference type="EMBL" id="CAB4014782.1"/>
    </source>
</evidence>
<dbReference type="AlphaFoldDB" id="A0A6S7JCN1"/>
<reference evidence="1" key="1">
    <citation type="submission" date="2020-04" db="EMBL/GenBank/DDBJ databases">
        <authorList>
            <person name="Alioto T."/>
            <person name="Alioto T."/>
            <person name="Gomez Garrido J."/>
        </authorList>
    </citation>
    <scope>NUCLEOTIDE SEQUENCE</scope>
    <source>
        <strain evidence="1">A484AB</strain>
    </source>
</reference>
<keyword evidence="2" id="KW-1185">Reference proteome</keyword>
<name>A0A6S7JCN1_PARCT</name>
<dbReference type="Proteomes" id="UP001152795">
    <property type="component" value="Unassembled WGS sequence"/>
</dbReference>
<accession>A0A6S7JCN1</accession>